<accession>A0A917C756</accession>
<sequence>MIDLNFTDITKPATHVPRKNPLDVFRNALQQQIDACRDAQAGKTYTVKRRRYVGGKETHIEVPLRPWWFEHEGEYLINLKYSSQTVSIKSHPTIRAGISLTDVEAVLTTVLTAIEENDPDIVNAVDRAYQKTRWKKQKVHHEPF</sequence>
<gene>
    <name evidence="1" type="ORF">GCM10011332_31850</name>
</gene>
<protein>
    <submittedName>
        <fullName evidence="1">Uncharacterized protein</fullName>
    </submittedName>
</protein>
<organism evidence="1 2">
    <name type="scientific">Terasakiella brassicae</name>
    <dbReference type="NCBI Taxonomy" id="1634917"/>
    <lineage>
        <taxon>Bacteria</taxon>
        <taxon>Pseudomonadati</taxon>
        <taxon>Pseudomonadota</taxon>
        <taxon>Alphaproteobacteria</taxon>
        <taxon>Rhodospirillales</taxon>
        <taxon>Terasakiellaceae</taxon>
        <taxon>Terasakiella</taxon>
    </lineage>
</organism>
<evidence type="ECO:0000313" key="2">
    <source>
        <dbReference type="Proteomes" id="UP000632498"/>
    </source>
</evidence>
<comment type="caution">
    <text evidence="1">The sequence shown here is derived from an EMBL/GenBank/DDBJ whole genome shotgun (WGS) entry which is preliminary data.</text>
</comment>
<dbReference type="Proteomes" id="UP000632498">
    <property type="component" value="Unassembled WGS sequence"/>
</dbReference>
<dbReference type="RefSeq" id="WP_188667041.1">
    <property type="nucleotide sequence ID" value="NZ_BMHV01000038.1"/>
</dbReference>
<evidence type="ECO:0000313" key="1">
    <source>
        <dbReference type="EMBL" id="GGF75494.1"/>
    </source>
</evidence>
<reference evidence="1" key="2">
    <citation type="submission" date="2020-09" db="EMBL/GenBank/DDBJ databases">
        <authorList>
            <person name="Sun Q."/>
            <person name="Zhou Y."/>
        </authorList>
    </citation>
    <scope>NUCLEOTIDE SEQUENCE</scope>
    <source>
        <strain evidence="1">CGMCC 1.15254</strain>
    </source>
</reference>
<dbReference type="EMBL" id="BMHV01000038">
    <property type="protein sequence ID" value="GGF75494.1"/>
    <property type="molecule type" value="Genomic_DNA"/>
</dbReference>
<name>A0A917C756_9PROT</name>
<dbReference type="AlphaFoldDB" id="A0A917C756"/>
<reference evidence="1" key="1">
    <citation type="journal article" date="2014" name="Int. J. Syst. Evol. Microbiol.">
        <title>Complete genome sequence of Corynebacterium casei LMG S-19264T (=DSM 44701T), isolated from a smear-ripened cheese.</title>
        <authorList>
            <consortium name="US DOE Joint Genome Institute (JGI-PGF)"/>
            <person name="Walter F."/>
            <person name="Albersmeier A."/>
            <person name="Kalinowski J."/>
            <person name="Ruckert C."/>
        </authorList>
    </citation>
    <scope>NUCLEOTIDE SEQUENCE</scope>
    <source>
        <strain evidence="1">CGMCC 1.15254</strain>
    </source>
</reference>
<keyword evidence="2" id="KW-1185">Reference proteome</keyword>
<proteinExistence type="predicted"/>